<feature type="chain" id="PRO_5034411975" description="FHA domain-containing protein" evidence="2">
    <location>
        <begin position="24"/>
        <end position="632"/>
    </location>
</feature>
<dbReference type="Proteomes" id="UP000566819">
    <property type="component" value="Unassembled WGS sequence"/>
</dbReference>
<protein>
    <recommendedName>
        <fullName evidence="3">FHA domain-containing protein</fullName>
    </recommendedName>
</protein>
<proteinExistence type="predicted"/>
<dbReference type="InterPro" id="IPR008984">
    <property type="entry name" value="SMAD_FHA_dom_sf"/>
</dbReference>
<dbReference type="Pfam" id="PF00498">
    <property type="entry name" value="FHA"/>
    <property type="match status" value="1"/>
</dbReference>
<name>A0A8H4R973_9HELO</name>
<evidence type="ECO:0000313" key="5">
    <source>
        <dbReference type="Proteomes" id="UP000566819"/>
    </source>
</evidence>
<feature type="signal peptide" evidence="2">
    <location>
        <begin position="1"/>
        <end position="23"/>
    </location>
</feature>
<evidence type="ECO:0000313" key="4">
    <source>
        <dbReference type="EMBL" id="KAF4625253.1"/>
    </source>
</evidence>
<accession>A0A8H4R973</accession>
<gene>
    <name evidence="4" type="ORF">G7Y89_g12917</name>
</gene>
<keyword evidence="2" id="KW-0732">Signal</keyword>
<evidence type="ECO:0000259" key="3">
    <source>
        <dbReference type="PROSITE" id="PS50006"/>
    </source>
</evidence>
<dbReference type="PANTHER" id="PTHR38886:SF1">
    <property type="entry name" value="NACHT-NTPASE AND P-LOOP NTPASES N-TERMINAL DOMAIN-CONTAINING PROTEIN"/>
    <property type="match status" value="1"/>
</dbReference>
<dbReference type="Gene3D" id="2.60.200.20">
    <property type="match status" value="1"/>
</dbReference>
<dbReference type="SUPFAM" id="SSF49879">
    <property type="entry name" value="SMAD/FHA domain"/>
    <property type="match status" value="1"/>
</dbReference>
<evidence type="ECO:0000256" key="1">
    <source>
        <dbReference type="SAM" id="MobiDB-lite"/>
    </source>
</evidence>
<feature type="region of interest" description="Disordered" evidence="1">
    <location>
        <begin position="612"/>
        <end position="632"/>
    </location>
</feature>
<dbReference type="AlphaFoldDB" id="A0A8H4R973"/>
<sequence>MSFGWSVGDVVAALQLLLKIGHALKDSGGASSDFQDAYSFLQTLSRTLQHMNALQYTLLDEAVAEELREQCNHIRAPLEAFLEDVRSQFENSLGANSTRHAVLTAPRKIQWAISTSKKLKKLQERVAIPLAGVGIILGQQIVQTTLKMPTEIQDRLDGALNEAVDKKIRPEIMVVHKKVEDLSTIQSTSTEIVTHVIQDTAKSTMAKIDAISTQECKSTGRLEQGLMQVLESQRISGESTSILHTKLDVLTASGDSATTLISNNLRQHYLETAEAFRNNSLENRAQSSSLHRKLGDVDASVQAIRSTLDNISNVHSNASRITPNSDIDRAVQNTLGSFWLLLSSLQALIRELLSILLAPYLTALYRHSIGHLLLYGDHFLFEDAIGRIKRLPCAQFQFWSMLVLPPKKSDVEDDSEDSEEEGDSRARPGSKILLNELPNIITPIYRPGTDEVAAFKRVAWHEPTNPILCLLSANSMFESKTIQLPYHPAYALVGRHLEDKKETIPTRINGYFSSEVVSRKHAKIWATRDGNIWIRDTKSSNGTYVNGSRLSLENRESDPHELKTNDRLELGIDFWSEDSTNVIYRRITAKVEHAGFSGARIKQTFSINIPDRRPRTPNLSLPEIYVQGDPHP</sequence>
<dbReference type="PROSITE" id="PS50006">
    <property type="entry name" value="FHA_DOMAIN"/>
    <property type="match status" value="1"/>
</dbReference>
<comment type="caution">
    <text evidence="4">The sequence shown here is derived from an EMBL/GenBank/DDBJ whole genome shotgun (WGS) entry which is preliminary data.</text>
</comment>
<feature type="domain" description="FHA" evidence="3">
    <location>
        <begin position="491"/>
        <end position="550"/>
    </location>
</feature>
<keyword evidence="5" id="KW-1185">Reference proteome</keyword>
<feature type="region of interest" description="Disordered" evidence="1">
    <location>
        <begin position="408"/>
        <end position="428"/>
    </location>
</feature>
<feature type="compositionally biased region" description="Acidic residues" evidence="1">
    <location>
        <begin position="411"/>
        <end position="422"/>
    </location>
</feature>
<organism evidence="4 5">
    <name type="scientific">Cudoniella acicularis</name>
    <dbReference type="NCBI Taxonomy" id="354080"/>
    <lineage>
        <taxon>Eukaryota</taxon>
        <taxon>Fungi</taxon>
        <taxon>Dikarya</taxon>
        <taxon>Ascomycota</taxon>
        <taxon>Pezizomycotina</taxon>
        <taxon>Leotiomycetes</taxon>
        <taxon>Helotiales</taxon>
        <taxon>Tricladiaceae</taxon>
        <taxon>Cudoniella</taxon>
    </lineage>
</organism>
<dbReference type="OrthoDB" id="3045089at2759"/>
<reference evidence="4 5" key="1">
    <citation type="submission" date="2020-03" db="EMBL/GenBank/DDBJ databases">
        <title>Draft Genome Sequence of Cudoniella acicularis.</title>
        <authorList>
            <person name="Buettner E."/>
            <person name="Kellner H."/>
        </authorList>
    </citation>
    <scope>NUCLEOTIDE SEQUENCE [LARGE SCALE GENOMIC DNA]</scope>
    <source>
        <strain evidence="4 5">DSM 108380</strain>
    </source>
</reference>
<dbReference type="SMART" id="SM00240">
    <property type="entry name" value="FHA"/>
    <property type="match status" value="1"/>
</dbReference>
<dbReference type="EMBL" id="JAAMPI010001426">
    <property type="protein sequence ID" value="KAF4625253.1"/>
    <property type="molecule type" value="Genomic_DNA"/>
</dbReference>
<dbReference type="PANTHER" id="PTHR38886">
    <property type="entry name" value="SESA DOMAIN-CONTAINING PROTEIN"/>
    <property type="match status" value="1"/>
</dbReference>
<evidence type="ECO:0000256" key="2">
    <source>
        <dbReference type="SAM" id="SignalP"/>
    </source>
</evidence>
<dbReference type="InterPro" id="IPR000253">
    <property type="entry name" value="FHA_dom"/>
</dbReference>